<dbReference type="Pfam" id="PF03254">
    <property type="entry name" value="XG_FTase"/>
    <property type="match status" value="1"/>
</dbReference>
<evidence type="ECO:0000256" key="7">
    <source>
        <dbReference type="RuleBase" id="RU367004"/>
    </source>
</evidence>
<name>B9SML9_RICCO</name>
<dbReference type="PANTHER" id="PTHR31889:SF2">
    <property type="entry name" value="FUCOSYLTRANSFERASE 3"/>
    <property type="match status" value="1"/>
</dbReference>
<evidence type="ECO:0000256" key="4">
    <source>
        <dbReference type="ARBA" id="ARBA00023034"/>
    </source>
</evidence>
<dbReference type="GO" id="GO:0009969">
    <property type="term" value="P:xyloglucan biosynthetic process"/>
    <property type="evidence" value="ECO:0000318"/>
    <property type="project" value="GO_Central"/>
</dbReference>
<organism evidence="8 9">
    <name type="scientific">Ricinus communis</name>
    <name type="common">Castor bean</name>
    <dbReference type="NCBI Taxonomy" id="3988"/>
    <lineage>
        <taxon>Eukaryota</taxon>
        <taxon>Viridiplantae</taxon>
        <taxon>Streptophyta</taxon>
        <taxon>Embryophyta</taxon>
        <taxon>Tracheophyta</taxon>
        <taxon>Spermatophyta</taxon>
        <taxon>Magnoliopsida</taxon>
        <taxon>eudicotyledons</taxon>
        <taxon>Gunneridae</taxon>
        <taxon>Pentapetalae</taxon>
        <taxon>rosids</taxon>
        <taxon>fabids</taxon>
        <taxon>Malpighiales</taxon>
        <taxon>Euphorbiaceae</taxon>
        <taxon>Acalyphoideae</taxon>
        <taxon>Acalypheae</taxon>
        <taxon>Ricinus</taxon>
    </lineage>
</organism>
<reference evidence="9" key="1">
    <citation type="journal article" date="2010" name="Nat. Biotechnol.">
        <title>Draft genome sequence of the oilseed species Ricinus communis.</title>
        <authorList>
            <person name="Chan A.P."/>
            <person name="Crabtree J."/>
            <person name="Zhao Q."/>
            <person name="Lorenzi H."/>
            <person name="Orvis J."/>
            <person name="Puiu D."/>
            <person name="Melake-Berhan A."/>
            <person name="Jones K.M."/>
            <person name="Redman J."/>
            <person name="Chen G."/>
            <person name="Cahoon E.B."/>
            <person name="Gedil M."/>
            <person name="Stanke M."/>
            <person name="Haas B.J."/>
            <person name="Wortman J.R."/>
            <person name="Fraser-Liggett C.M."/>
            <person name="Ravel J."/>
            <person name="Rabinowicz P.D."/>
        </authorList>
    </citation>
    <scope>NUCLEOTIDE SEQUENCE [LARGE SCALE GENOMIC DNA]</scope>
    <source>
        <strain evidence="9">cv. Hale</strain>
    </source>
</reference>
<dbReference type="AlphaFoldDB" id="B9SML9"/>
<dbReference type="GO" id="GO:0032580">
    <property type="term" value="C:Golgi cisterna membrane"/>
    <property type="evidence" value="ECO:0007669"/>
    <property type="project" value="UniProtKB-SubCell"/>
</dbReference>
<dbReference type="GO" id="GO:0042546">
    <property type="term" value="P:cell wall biogenesis"/>
    <property type="evidence" value="ECO:0007669"/>
    <property type="project" value="InterPro"/>
</dbReference>
<dbReference type="eggNOG" id="ENOG502QTTA">
    <property type="taxonomic scope" value="Eukaryota"/>
</dbReference>
<evidence type="ECO:0000256" key="3">
    <source>
        <dbReference type="ARBA" id="ARBA00022679"/>
    </source>
</evidence>
<feature type="transmembrane region" description="Helical" evidence="7">
    <location>
        <begin position="12"/>
        <end position="36"/>
    </location>
</feature>
<keyword evidence="7" id="KW-0472">Membrane</keyword>
<dbReference type="Gene3D" id="3.40.50.11340">
    <property type="match status" value="1"/>
</dbReference>
<evidence type="ECO:0000256" key="6">
    <source>
        <dbReference type="ARBA" id="ARBA00023316"/>
    </source>
</evidence>
<dbReference type="FunFam" id="3.40.50.11340:FF:000005">
    <property type="entry name" value="Galactoside 2-alpha-L-fucosyltransferase"/>
    <property type="match status" value="1"/>
</dbReference>
<protein>
    <recommendedName>
        <fullName evidence="7">Fucosyltransferase</fullName>
        <ecNumber evidence="7">2.4.1.-</ecNumber>
    </recommendedName>
</protein>
<evidence type="ECO:0000313" key="8">
    <source>
        <dbReference type="EMBL" id="EEF35164.1"/>
    </source>
</evidence>
<keyword evidence="5" id="KW-0325">Glycoprotein</keyword>
<proteinExistence type="inferred from homology"/>
<sequence>MEDKSGKKLLRSSTVISTFTIVVCLVALSLIIMLSVNYQDRMFNLIENVRVIGGKALNVTQFGIDFKSDSSQPAGTSDDALLDGLLALGFDQESCLSRHQSVLYRRPSPKKPSPYLLSKLQNYENLHKQCEPHSESYNRTIEVLNFRNISTAAGCNYIVWKAEAGLGNRILTMVSAFLYALLTNKVLLVDHENDMADLFCEPFPYTSWLLPLDFPLKNDFRAFNQSHPHTLGNMIKNNMVNASIDLPASHLYLFLASGVSSFDKLIYCDDNQALLQKVPWLILKSDEYFVPSFFLMPSFQEELEKMFPDKESVFHHLGRYLFHPSNKAWGLITRFYRSYLEKAEERIGMQIRLFNPNASPYQNIMDQILACTFQENLLPRVDKQKVIASRLKNKTSKAILIASLYSEFYENMTNMYWTFPTSTGEVIGVYQASHEEYQHFGDNMHNLKAWVEINLLSFSNVLVTSSWSTFGYVAQGLGGLKPWILYRPENWKKTDAACLQGISMEPCLHIPPTYDCKAKVNADMGTIVSYVKHCEDVTSGLKLVNNYNHYS</sequence>
<dbReference type="InterPro" id="IPR004938">
    <property type="entry name" value="XG_FTase"/>
</dbReference>
<keyword evidence="7" id="KW-0812">Transmembrane</keyword>
<comment type="subcellular location">
    <subcellularLocation>
        <location evidence="7">Golgi apparatus</location>
        <location evidence="7">Golgi stack membrane</location>
        <topology evidence="7">Single-pass type II membrane protein</topology>
    </subcellularLocation>
</comment>
<comment type="function">
    <text evidence="7">May be involved in cell wall biosynthesis.</text>
</comment>
<keyword evidence="3 7" id="KW-0808">Transferase</keyword>
<comment type="similarity">
    <text evidence="1 7">Belongs to the glycosyltransferase 37 family.</text>
</comment>
<dbReference type="PANTHER" id="PTHR31889">
    <property type="entry name" value="FUCOSYLTRANSFERASE 2-RELATED"/>
    <property type="match status" value="1"/>
</dbReference>
<dbReference type="EMBL" id="EQ974036">
    <property type="protein sequence ID" value="EEF35164.1"/>
    <property type="molecule type" value="Genomic_DNA"/>
</dbReference>
<keyword evidence="4 7" id="KW-0333">Golgi apparatus</keyword>
<dbReference type="Proteomes" id="UP000008311">
    <property type="component" value="Unassembled WGS sequence"/>
</dbReference>
<dbReference type="GO" id="GO:0008107">
    <property type="term" value="F:galactoside 2-alpha-L-fucosyltransferase activity"/>
    <property type="evidence" value="ECO:0007669"/>
    <property type="project" value="InterPro"/>
</dbReference>
<evidence type="ECO:0000313" key="9">
    <source>
        <dbReference type="Proteomes" id="UP000008311"/>
    </source>
</evidence>
<evidence type="ECO:0000256" key="2">
    <source>
        <dbReference type="ARBA" id="ARBA00022676"/>
    </source>
</evidence>
<gene>
    <name evidence="8" type="ORF">RCOM_0231770</name>
</gene>
<keyword evidence="6 7" id="KW-0961">Cell wall biogenesis/degradation</keyword>
<evidence type="ECO:0000256" key="1">
    <source>
        <dbReference type="ARBA" id="ARBA00010481"/>
    </source>
</evidence>
<dbReference type="STRING" id="3988.B9SML9"/>
<dbReference type="GO" id="GO:0071555">
    <property type="term" value="P:cell wall organization"/>
    <property type="evidence" value="ECO:0007669"/>
    <property type="project" value="UniProtKB-UniRule"/>
</dbReference>
<dbReference type="InParanoid" id="B9SML9"/>
<evidence type="ECO:0000256" key="5">
    <source>
        <dbReference type="ARBA" id="ARBA00023180"/>
    </source>
</evidence>
<keyword evidence="7" id="KW-1133">Transmembrane helix</keyword>
<keyword evidence="2 7" id="KW-0328">Glycosyltransferase</keyword>
<accession>B9SML9</accession>
<dbReference type="EC" id="2.4.1.-" evidence="7"/>
<keyword evidence="9" id="KW-1185">Reference proteome</keyword>